<dbReference type="Gene3D" id="2.130.10.10">
    <property type="entry name" value="YVTN repeat-like/Quinoprotein amine dehydrogenase"/>
    <property type="match status" value="1"/>
</dbReference>
<protein>
    <submittedName>
        <fullName evidence="5">Uncharacterized protein</fullName>
    </submittedName>
</protein>
<keyword evidence="6" id="KW-1185">Reference proteome</keyword>
<evidence type="ECO:0000256" key="4">
    <source>
        <dbReference type="SAM" id="MobiDB-lite"/>
    </source>
</evidence>
<feature type="region of interest" description="Disordered" evidence="4">
    <location>
        <begin position="80"/>
        <end position="102"/>
    </location>
</feature>
<gene>
    <name evidence="5" type="primary">gb13004</name>
    <name evidence="5" type="ORF">PR202_gb13004</name>
</gene>
<feature type="compositionally biased region" description="Low complexity" evidence="4">
    <location>
        <begin position="80"/>
        <end position="94"/>
    </location>
</feature>
<dbReference type="GO" id="GO:0016593">
    <property type="term" value="C:Cdc73/Paf1 complex"/>
    <property type="evidence" value="ECO:0007669"/>
    <property type="project" value="TreeGrafter"/>
</dbReference>
<feature type="repeat" description="WD" evidence="3">
    <location>
        <begin position="19"/>
        <end position="61"/>
    </location>
</feature>
<evidence type="ECO:0000256" key="1">
    <source>
        <dbReference type="ARBA" id="ARBA00022574"/>
    </source>
</evidence>
<dbReference type="InterPro" id="IPR015943">
    <property type="entry name" value="WD40/YVTN_repeat-like_dom_sf"/>
</dbReference>
<evidence type="ECO:0000313" key="6">
    <source>
        <dbReference type="Proteomes" id="UP001054889"/>
    </source>
</evidence>
<reference evidence="5" key="2">
    <citation type="submission" date="2021-12" db="EMBL/GenBank/DDBJ databases">
        <title>Resequencing data analysis of finger millet.</title>
        <authorList>
            <person name="Hatakeyama M."/>
            <person name="Aluri S."/>
            <person name="Balachadran M.T."/>
            <person name="Sivarajan S.R."/>
            <person name="Poveda L."/>
            <person name="Shimizu-Inatsugi R."/>
            <person name="Schlapbach R."/>
            <person name="Sreeman S.M."/>
            <person name="Shimizu K.K."/>
        </authorList>
    </citation>
    <scope>NUCLEOTIDE SEQUENCE</scope>
</reference>
<evidence type="ECO:0000256" key="3">
    <source>
        <dbReference type="PROSITE-ProRule" id="PRU00221"/>
    </source>
</evidence>
<evidence type="ECO:0000256" key="2">
    <source>
        <dbReference type="ARBA" id="ARBA00022737"/>
    </source>
</evidence>
<organism evidence="5 6">
    <name type="scientific">Eleusine coracana subsp. coracana</name>
    <dbReference type="NCBI Taxonomy" id="191504"/>
    <lineage>
        <taxon>Eukaryota</taxon>
        <taxon>Viridiplantae</taxon>
        <taxon>Streptophyta</taxon>
        <taxon>Embryophyta</taxon>
        <taxon>Tracheophyta</taxon>
        <taxon>Spermatophyta</taxon>
        <taxon>Magnoliopsida</taxon>
        <taxon>Liliopsida</taxon>
        <taxon>Poales</taxon>
        <taxon>Poaceae</taxon>
        <taxon>PACMAD clade</taxon>
        <taxon>Chloridoideae</taxon>
        <taxon>Cynodonteae</taxon>
        <taxon>Eleusininae</taxon>
        <taxon>Eleusine</taxon>
    </lineage>
</organism>
<comment type="caution">
    <text evidence="5">The sequence shown here is derived from an EMBL/GenBank/DDBJ whole genome shotgun (WGS) entry which is preliminary data.</text>
</comment>
<dbReference type="SMART" id="SM00320">
    <property type="entry name" value="WD40"/>
    <property type="match status" value="2"/>
</dbReference>
<dbReference type="InterPro" id="IPR051510">
    <property type="entry name" value="SKI8"/>
</dbReference>
<dbReference type="Pfam" id="PF00400">
    <property type="entry name" value="WD40"/>
    <property type="match status" value="2"/>
</dbReference>
<dbReference type="PROSITE" id="PS50082">
    <property type="entry name" value="WD_REPEATS_2"/>
    <property type="match status" value="1"/>
</dbReference>
<keyword evidence="2" id="KW-0677">Repeat</keyword>
<dbReference type="InterPro" id="IPR001680">
    <property type="entry name" value="WD40_rpt"/>
</dbReference>
<reference evidence="5" key="1">
    <citation type="journal article" date="2018" name="DNA Res.">
        <title>Multiple hybrid de novo genome assembly of finger millet, an orphan allotetraploid crop.</title>
        <authorList>
            <person name="Hatakeyama M."/>
            <person name="Aluri S."/>
            <person name="Balachadran M.T."/>
            <person name="Sivarajan S.R."/>
            <person name="Patrignani A."/>
            <person name="Gruter S."/>
            <person name="Poveda L."/>
            <person name="Shimizu-Inatsugi R."/>
            <person name="Baeten J."/>
            <person name="Francoijs K.J."/>
            <person name="Nataraja K.N."/>
            <person name="Reddy Y.A.N."/>
            <person name="Phadnis S."/>
            <person name="Ravikumar R.L."/>
            <person name="Schlapbach R."/>
            <person name="Sreeman S.M."/>
            <person name="Shimizu K.K."/>
        </authorList>
    </citation>
    <scope>NUCLEOTIDE SEQUENCE</scope>
</reference>
<sequence>MDGTIAVYDAVHMKFLHHLEGHHMPVRSMVFSPIDPHVLFTASDDCHIYIYDAKEKSLIGAMSGHASWVLSIDVSPDSMAVASGSSAQSGSGTSTLGPQCRR</sequence>
<evidence type="ECO:0000313" key="5">
    <source>
        <dbReference type="EMBL" id="GJN25205.1"/>
    </source>
</evidence>
<dbReference type="AlphaFoldDB" id="A0AAV5ERD5"/>
<dbReference type="PANTHER" id="PTHR44090">
    <property type="entry name" value="WD REPEAT-CONTAINING PROTEIN 61"/>
    <property type="match status" value="1"/>
</dbReference>
<dbReference type="SUPFAM" id="SSF50978">
    <property type="entry name" value="WD40 repeat-like"/>
    <property type="match status" value="1"/>
</dbReference>
<dbReference type="InterPro" id="IPR036322">
    <property type="entry name" value="WD40_repeat_dom_sf"/>
</dbReference>
<dbReference type="EMBL" id="BQKI01000078">
    <property type="protein sequence ID" value="GJN25205.1"/>
    <property type="molecule type" value="Genomic_DNA"/>
</dbReference>
<proteinExistence type="predicted"/>
<name>A0AAV5ERD5_ELECO</name>
<accession>A0AAV5ERD5</accession>
<dbReference type="PANTHER" id="PTHR44090:SF1">
    <property type="entry name" value="SUPERKILLER COMPLEX PROTEIN 8"/>
    <property type="match status" value="1"/>
</dbReference>
<dbReference type="Proteomes" id="UP001054889">
    <property type="component" value="Unassembled WGS sequence"/>
</dbReference>
<keyword evidence="1 3" id="KW-0853">WD repeat</keyword>